<organism evidence="1 2">
    <name type="scientific">Datura stramonium</name>
    <name type="common">Jimsonweed</name>
    <name type="synonym">Common thornapple</name>
    <dbReference type="NCBI Taxonomy" id="4076"/>
    <lineage>
        <taxon>Eukaryota</taxon>
        <taxon>Viridiplantae</taxon>
        <taxon>Streptophyta</taxon>
        <taxon>Embryophyta</taxon>
        <taxon>Tracheophyta</taxon>
        <taxon>Spermatophyta</taxon>
        <taxon>Magnoliopsida</taxon>
        <taxon>eudicotyledons</taxon>
        <taxon>Gunneridae</taxon>
        <taxon>Pentapetalae</taxon>
        <taxon>asterids</taxon>
        <taxon>lamiids</taxon>
        <taxon>Solanales</taxon>
        <taxon>Solanaceae</taxon>
        <taxon>Solanoideae</taxon>
        <taxon>Datureae</taxon>
        <taxon>Datura</taxon>
    </lineage>
</organism>
<dbReference type="Proteomes" id="UP000823775">
    <property type="component" value="Unassembled WGS sequence"/>
</dbReference>
<evidence type="ECO:0000313" key="1">
    <source>
        <dbReference type="EMBL" id="MCD9638162.1"/>
    </source>
</evidence>
<dbReference type="EMBL" id="JACEIK010002636">
    <property type="protein sequence ID" value="MCD9638162.1"/>
    <property type="molecule type" value="Genomic_DNA"/>
</dbReference>
<evidence type="ECO:0000313" key="2">
    <source>
        <dbReference type="Proteomes" id="UP000823775"/>
    </source>
</evidence>
<comment type="caution">
    <text evidence="1">The sequence shown here is derived from an EMBL/GenBank/DDBJ whole genome shotgun (WGS) entry which is preliminary data.</text>
</comment>
<gene>
    <name evidence="1" type="ORF">HAX54_021936</name>
</gene>
<accession>A0ABS8UTQ4</accession>
<name>A0ABS8UTQ4_DATST</name>
<keyword evidence="2" id="KW-1185">Reference proteome</keyword>
<protein>
    <submittedName>
        <fullName evidence="1">Uncharacterized protein</fullName>
    </submittedName>
</protein>
<reference evidence="1 2" key="1">
    <citation type="journal article" date="2021" name="BMC Genomics">
        <title>Datura genome reveals duplications of psychoactive alkaloid biosynthetic genes and high mutation rate following tissue culture.</title>
        <authorList>
            <person name="Rajewski A."/>
            <person name="Carter-House D."/>
            <person name="Stajich J."/>
            <person name="Litt A."/>
        </authorList>
    </citation>
    <scope>NUCLEOTIDE SEQUENCE [LARGE SCALE GENOMIC DNA]</scope>
    <source>
        <strain evidence="1">AR-01</strain>
    </source>
</reference>
<proteinExistence type="predicted"/>
<sequence length="214" mass="23737">MKNLNLKGLGSIHYTYRPVLPRVGVGVPCIIQSATKHLETQRSYVYNVVLSFCVGARPRSRHQPSVEGGRYKKNQFQWVASIITRDQPQWAMSKGLVHHRDLKFEAHQFKREAKQQATSLPYLSLVSILFLRASCPLFRPLYKIVMAEGLTTLDTKTGKDALASKCPKGMGVRIDPPPSMFSSTTLGSSQESAVTASPPTNLLIIAQMAQAHES</sequence>